<name>A0ABQ3ICR6_9BACT</name>
<organism evidence="3 4">
    <name type="scientific">Roseivirga thermotolerans</name>
    <dbReference type="NCBI Taxonomy" id="1758176"/>
    <lineage>
        <taxon>Bacteria</taxon>
        <taxon>Pseudomonadati</taxon>
        <taxon>Bacteroidota</taxon>
        <taxon>Cytophagia</taxon>
        <taxon>Cytophagales</taxon>
        <taxon>Roseivirgaceae</taxon>
        <taxon>Roseivirga</taxon>
    </lineage>
</organism>
<dbReference type="RefSeq" id="WP_189631589.1">
    <property type="nucleotide sequence ID" value="NZ_BNAG01000005.1"/>
</dbReference>
<feature type="coiled-coil region" evidence="1">
    <location>
        <begin position="305"/>
        <end position="332"/>
    </location>
</feature>
<proteinExistence type="predicted"/>
<keyword evidence="2" id="KW-0732">Signal</keyword>
<keyword evidence="4" id="KW-1185">Reference proteome</keyword>
<evidence type="ECO:0000256" key="2">
    <source>
        <dbReference type="SAM" id="SignalP"/>
    </source>
</evidence>
<evidence type="ECO:0000313" key="3">
    <source>
        <dbReference type="EMBL" id="GHE75043.1"/>
    </source>
</evidence>
<accession>A0ABQ3ICR6</accession>
<protein>
    <recommendedName>
        <fullName evidence="5">BZIP transcription factor</fullName>
    </recommendedName>
</protein>
<comment type="caution">
    <text evidence="3">The sequence shown here is derived from an EMBL/GenBank/DDBJ whole genome shotgun (WGS) entry which is preliminary data.</text>
</comment>
<feature type="signal peptide" evidence="2">
    <location>
        <begin position="1"/>
        <end position="20"/>
    </location>
</feature>
<dbReference type="Proteomes" id="UP000658258">
    <property type="component" value="Unassembled WGS sequence"/>
</dbReference>
<evidence type="ECO:0008006" key="5">
    <source>
        <dbReference type="Google" id="ProtNLM"/>
    </source>
</evidence>
<evidence type="ECO:0000256" key="1">
    <source>
        <dbReference type="SAM" id="Coils"/>
    </source>
</evidence>
<reference evidence="4" key="1">
    <citation type="journal article" date="2019" name="Int. J. Syst. Evol. Microbiol.">
        <title>The Global Catalogue of Microorganisms (GCM) 10K type strain sequencing project: providing services to taxonomists for standard genome sequencing and annotation.</title>
        <authorList>
            <consortium name="The Broad Institute Genomics Platform"/>
            <consortium name="The Broad Institute Genome Sequencing Center for Infectious Disease"/>
            <person name="Wu L."/>
            <person name="Ma J."/>
        </authorList>
    </citation>
    <scope>NUCLEOTIDE SEQUENCE [LARGE SCALE GENOMIC DNA]</scope>
    <source>
        <strain evidence="4">CGMCC 1.15111</strain>
    </source>
</reference>
<keyword evidence="1" id="KW-0175">Coiled coil</keyword>
<feature type="chain" id="PRO_5046267191" description="BZIP transcription factor" evidence="2">
    <location>
        <begin position="21"/>
        <end position="335"/>
    </location>
</feature>
<gene>
    <name evidence="3" type="ORF">GCM10011340_34860</name>
</gene>
<evidence type="ECO:0000313" key="4">
    <source>
        <dbReference type="Proteomes" id="UP000658258"/>
    </source>
</evidence>
<sequence>MRKRIFITVCLLATVLSAKAQNEAYTNVNNNFSVGQNITGHLGVSGIVTAARLNIDSKYAIGTGSNFLYINSSGDFANGVFVGSKLRVLGDISPYSHPTTYLSNSNGNIYEHGNRVITTMGGTVTGDLGIGISTLSGEKFSVSNNSSTNALMARFAHSLSSTGDINKGIRFNSKNTSGSPRYLDVFINAQDETAGFGIGTTSGDLPIGKSNLAYAAIYFDRFRNTTLNGNAVVQGNIESKKVKVTATPGSVPDYVFKPDYELRSLPELESYIKANSHLPNVPSAKEVEANGQDVGDMQLKLLEKIEELTLYMIEQNKEMTKLRQEIEELKANQKK</sequence>
<dbReference type="EMBL" id="BNAG01000005">
    <property type="protein sequence ID" value="GHE75043.1"/>
    <property type="molecule type" value="Genomic_DNA"/>
</dbReference>